<proteinExistence type="predicted"/>
<dbReference type="AlphaFoldDB" id="A0A5J4W940"/>
<dbReference type="Proteomes" id="UP000324800">
    <property type="component" value="Unassembled WGS sequence"/>
</dbReference>
<feature type="transmembrane region" description="Helical" evidence="2">
    <location>
        <begin position="453"/>
        <end position="480"/>
    </location>
</feature>
<sequence length="535" mass="58125">MATLRLFLICILLNRRRVCFRIRIVTSRHAGQILLQKALVFVLMMISYNIQNIITLPDASAMVLVIVTVYATGIMILLTACVTCLMILLAAQVRSNKVVNGKQARVLLETIQKKQQRVVYNRTFPISIKGRDTNEGQLDQTIMKMNQSIPSSSDAHGSTTTLFDSVIYTHIDNQKKSTKFCMENVPVQCTGGTATYPRPNGCNCELTQTEAECACREEGGPGSCVPPDFREECECWTIGDTRARCQSRTIASCEVATAQQLLKLTEEDCNCTDVGDPRTSSCPKSIPCDKATKLQLSSASIYICGCVAVGDPREGCVGSTVKCEDATDDELTGTSTDFCDCLDDEDPRDDECSPEAIYCKENPTDPSCKIDCAANPSDPSCQIDCTAHPSDPSCQIDCTANPTDPSCQIDCTANPTDPQCIENPCIDGDLREECKKESDGLDQSRSKGLSTGAIVGIVVASEVVVATVVVATVLVAYTVYAKNKSGTEQITPLMDSQADEPAERIVGSSSKESETEIQLEQELNSFILRDGHIKQ</sequence>
<dbReference type="OrthoDB" id="283575at2759"/>
<organism evidence="3 4">
    <name type="scientific">Streblomastix strix</name>
    <dbReference type="NCBI Taxonomy" id="222440"/>
    <lineage>
        <taxon>Eukaryota</taxon>
        <taxon>Metamonada</taxon>
        <taxon>Preaxostyla</taxon>
        <taxon>Oxymonadida</taxon>
        <taxon>Streblomastigidae</taxon>
        <taxon>Streblomastix</taxon>
    </lineage>
</organism>
<keyword evidence="2" id="KW-0472">Membrane</keyword>
<comment type="caution">
    <text evidence="3">The sequence shown here is derived from an EMBL/GenBank/DDBJ whole genome shotgun (WGS) entry which is preliminary data.</text>
</comment>
<protein>
    <submittedName>
        <fullName evidence="3">Uncharacterized protein</fullName>
    </submittedName>
</protein>
<accession>A0A5J4W940</accession>
<evidence type="ECO:0000313" key="4">
    <source>
        <dbReference type="Proteomes" id="UP000324800"/>
    </source>
</evidence>
<reference evidence="3 4" key="1">
    <citation type="submission" date="2019-03" db="EMBL/GenBank/DDBJ databases">
        <title>Single cell metagenomics reveals metabolic interactions within the superorganism composed of flagellate Streblomastix strix and complex community of Bacteroidetes bacteria on its surface.</title>
        <authorList>
            <person name="Treitli S.C."/>
            <person name="Kolisko M."/>
            <person name="Husnik F."/>
            <person name="Keeling P."/>
            <person name="Hampl V."/>
        </authorList>
    </citation>
    <scope>NUCLEOTIDE SEQUENCE [LARGE SCALE GENOMIC DNA]</scope>
    <source>
        <strain evidence="3">ST1C</strain>
    </source>
</reference>
<feature type="region of interest" description="Disordered" evidence="1">
    <location>
        <begin position="495"/>
        <end position="515"/>
    </location>
</feature>
<keyword evidence="2" id="KW-0812">Transmembrane</keyword>
<dbReference type="EMBL" id="SNRW01002876">
    <property type="protein sequence ID" value="KAA6391451.1"/>
    <property type="molecule type" value="Genomic_DNA"/>
</dbReference>
<gene>
    <name evidence="3" type="ORF">EZS28_013021</name>
</gene>
<feature type="transmembrane region" description="Helical" evidence="2">
    <location>
        <begin position="31"/>
        <end position="50"/>
    </location>
</feature>
<evidence type="ECO:0000256" key="2">
    <source>
        <dbReference type="SAM" id="Phobius"/>
    </source>
</evidence>
<feature type="transmembrane region" description="Helical" evidence="2">
    <location>
        <begin position="62"/>
        <end position="90"/>
    </location>
</feature>
<keyword evidence="2" id="KW-1133">Transmembrane helix</keyword>
<evidence type="ECO:0000313" key="3">
    <source>
        <dbReference type="EMBL" id="KAA6391451.1"/>
    </source>
</evidence>
<evidence type="ECO:0000256" key="1">
    <source>
        <dbReference type="SAM" id="MobiDB-lite"/>
    </source>
</evidence>
<name>A0A5J4W940_9EUKA</name>